<dbReference type="InterPro" id="IPR035965">
    <property type="entry name" value="PAS-like_dom_sf"/>
</dbReference>
<dbReference type="PROSITE" id="PS50043">
    <property type="entry name" value="HTH_LUXR_2"/>
    <property type="match status" value="1"/>
</dbReference>
<dbReference type="Pfam" id="PF13426">
    <property type="entry name" value="PAS_9"/>
    <property type="match status" value="1"/>
</dbReference>
<dbReference type="InterPro" id="IPR000014">
    <property type="entry name" value="PAS"/>
</dbReference>
<dbReference type="SUPFAM" id="SSF46894">
    <property type="entry name" value="C-terminal effector domain of the bipartite response regulators"/>
    <property type="match status" value="1"/>
</dbReference>
<dbReference type="InterPro" id="IPR000792">
    <property type="entry name" value="Tscrpt_reg_LuxR_C"/>
</dbReference>
<sequence>MCVSDIRVAIVFAAHGIIRDCSARFAARFGYERGEMLGASFRQLYQDVGDFVRVGELWRSHLAAGAIYFDERVMRRKDGSTLWCRVHGRSNTPDDPFAEAIYCFEPMQRGILPTEHVLTGRQRQILMLVAQGRTSGEIAAELKLSRRTVEAHRARLMKSIGVRNGAELMAWFNEREG</sequence>
<evidence type="ECO:0000259" key="4">
    <source>
        <dbReference type="PROSITE" id="PS50043"/>
    </source>
</evidence>
<dbReference type="PANTHER" id="PTHR44688">
    <property type="entry name" value="DNA-BINDING TRANSCRIPTIONAL ACTIVATOR DEVR_DOSR"/>
    <property type="match status" value="1"/>
</dbReference>
<accession>A0A1E5XH55</accession>
<dbReference type="PANTHER" id="PTHR44688:SF16">
    <property type="entry name" value="DNA-BINDING TRANSCRIPTIONAL ACTIVATOR DEVR_DOSR"/>
    <property type="match status" value="1"/>
</dbReference>
<protein>
    <submittedName>
        <fullName evidence="5">LuxR family transcriptional regulator</fullName>
    </submittedName>
</protein>
<feature type="domain" description="HTH luxR-type" evidence="4">
    <location>
        <begin position="111"/>
        <end position="176"/>
    </location>
</feature>
<evidence type="ECO:0000313" key="6">
    <source>
        <dbReference type="Proteomes" id="UP000095463"/>
    </source>
</evidence>
<dbReference type="CDD" id="cd06170">
    <property type="entry name" value="LuxR_C_like"/>
    <property type="match status" value="1"/>
</dbReference>
<dbReference type="SMART" id="SM00421">
    <property type="entry name" value="HTH_LUXR"/>
    <property type="match status" value="1"/>
</dbReference>
<keyword evidence="2" id="KW-0238">DNA-binding</keyword>
<name>A0A1E5XH55_9HYPH</name>
<proteinExistence type="predicted"/>
<dbReference type="SUPFAM" id="SSF55785">
    <property type="entry name" value="PYP-like sensor domain (PAS domain)"/>
    <property type="match status" value="1"/>
</dbReference>
<dbReference type="Pfam" id="PF00196">
    <property type="entry name" value="GerE"/>
    <property type="match status" value="1"/>
</dbReference>
<evidence type="ECO:0000313" key="5">
    <source>
        <dbReference type="EMBL" id="OEO27927.1"/>
    </source>
</evidence>
<dbReference type="AlphaFoldDB" id="A0A1E5XH55"/>
<dbReference type="InterPro" id="IPR016032">
    <property type="entry name" value="Sig_transdc_resp-reg_C-effctor"/>
</dbReference>
<comment type="caution">
    <text evidence="5">The sequence shown here is derived from an EMBL/GenBank/DDBJ whole genome shotgun (WGS) entry which is preliminary data.</text>
</comment>
<dbReference type="Proteomes" id="UP000095463">
    <property type="component" value="Unassembled WGS sequence"/>
</dbReference>
<organism evidence="5 6">
    <name type="scientific">Devosia insulae DS-56</name>
    <dbReference type="NCBI Taxonomy" id="1116389"/>
    <lineage>
        <taxon>Bacteria</taxon>
        <taxon>Pseudomonadati</taxon>
        <taxon>Pseudomonadota</taxon>
        <taxon>Alphaproteobacteria</taxon>
        <taxon>Hyphomicrobiales</taxon>
        <taxon>Devosiaceae</taxon>
        <taxon>Devosia</taxon>
    </lineage>
</organism>
<dbReference type="InterPro" id="IPR036388">
    <property type="entry name" value="WH-like_DNA-bd_sf"/>
</dbReference>
<dbReference type="Gene3D" id="1.10.10.10">
    <property type="entry name" value="Winged helix-like DNA-binding domain superfamily/Winged helix DNA-binding domain"/>
    <property type="match status" value="1"/>
</dbReference>
<keyword evidence="1" id="KW-0805">Transcription regulation</keyword>
<evidence type="ECO:0000256" key="1">
    <source>
        <dbReference type="ARBA" id="ARBA00023015"/>
    </source>
</evidence>
<dbReference type="NCBIfam" id="TIGR00229">
    <property type="entry name" value="sensory_box"/>
    <property type="match status" value="1"/>
</dbReference>
<dbReference type="EMBL" id="LAJE02000408">
    <property type="protein sequence ID" value="OEO27927.1"/>
    <property type="molecule type" value="Genomic_DNA"/>
</dbReference>
<dbReference type="GO" id="GO:0006355">
    <property type="term" value="P:regulation of DNA-templated transcription"/>
    <property type="evidence" value="ECO:0007669"/>
    <property type="project" value="InterPro"/>
</dbReference>
<dbReference type="PRINTS" id="PR00038">
    <property type="entry name" value="HTHLUXR"/>
</dbReference>
<gene>
    <name evidence="5" type="ORF">VW23_007130</name>
</gene>
<reference evidence="5 6" key="1">
    <citation type="journal article" date="2015" name="Genome Announc.">
        <title>Genome Assemblies of Three Soil-Associated Devosia species: D. insulae, D. limi, and D. soli.</title>
        <authorList>
            <person name="Hassan Y.I."/>
            <person name="Lepp D."/>
            <person name="Zhou T."/>
        </authorList>
    </citation>
    <scope>NUCLEOTIDE SEQUENCE [LARGE SCALE GENOMIC DNA]</scope>
    <source>
        <strain evidence="5 6">DS-56</strain>
    </source>
</reference>
<keyword evidence="3" id="KW-0804">Transcription</keyword>
<evidence type="ECO:0000256" key="3">
    <source>
        <dbReference type="ARBA" id="ARBA00023163"/>
    </source>
</evidence>
<keyword evidence="6" id="KW-1185">Reference proteome</keyword>
<evidence type="ECO:0000256" key="2">
    <source>
        <dbReference type="ARBA" id="ARBA00023125"/>
    </source>
</evidence>
<dbReference type="CDD" id="cd00130">
    <property type="entry name" value="PAS"/>
    <property type="match status" value="1"/>
</dbReference>
<dbReference type="GO" id="GO:0003677">
    <property type="term" value="F:DNA binding"/>
    <property type="evidence" value="ECO:0007669"/>
    <property type="project" value="UniProtKB-KW"/>
</dbReference>
<dbReference type="Gene3D" id="3.30.450.20">
    <property type="entry name" value="PAS domain"/>
    <property type="match status" value="1"/>
</dbReference>